<comment type="similarity">
    <text evidence="2">Belongs to the GatC family.</text>
</comment>
<dbReference type="InterPro" id="IPR003837">
    <property type="entry name" value="GatC"/>
</dbReference>
<dbReference type="HAMAP" id="MF_00122">
    <property type="entry name" value="GatC"/>
    <property type="match status" value="1"/>
</dbReference>
<organism evidence="3 4">
    <name type="scientific">Desulfatitalea alkaliphila</name>
    <dbReference type="NCBI Taxonomy" id="2929485"/>
    <lineage>
        <taxon>Bacteria</taxon>
        <taxon>Pseudomonadati</taxon>
        <taxon>Thermodesulfobacteriota</taxon>
        <taxon>Desulfobacteria</taxon>
        <taxon>Desulfobacterales</taxon>
        <taxon>Desulfosarcinaceae</taxon>
        <taxon>Desulfatitalea</taxon>
    </lineage>
</organism>
<keyword evidence="2" id="KW-0436">Ligase</keyword>
<dbReference type="Gene3D" id="1.10.20.60">
    <property type="entry name" value="Glu-tRNAGln amidotransferase C subunit, N-terminal domain"/>
    <property type="match status" value="1"/>
</dbReference>
<sequence>MKINAEEVQHVARLARLRIDPEMVDKIAGQMATILSYVDKLEAVDTREVPPATHATALVNAFREDRQGQHLPSEAVFANAPAREGDFFTVPKVI</sequence>
<dbReference type="InterPro" id="IPR036113">
    <property type="entry name" value="Asp/Glu-ADT_sf_sub_c"/>
</dbReference>
<dbReference type="AlphaFoldDB" id="A0AA41R190"/>
<name>A0AA41R190_9BACT</name>
<dbReference type="GO" id="GO:0005524">
    <property type="term" value="F:ATP binding"/>
    <property type="evidence" value="ECO:0007669"/>
    <property type="project" value="UniProtKB-KW"/>
</dbReference>
<evidence type="ECO:0000313" key="3">
    <source>
        <dbReference type="EMBL" id="MCJ8499360.1"/>
    </source>
</evidence>
<dbReference type="GO" id="GO:0050567">
    <property type="term" value="F:glutaminyl-tRNA synthase (glutamine-hydrolyzing) activity"/>
    <property type="evidence" value="ECO:0007669"/>
    <property type="project" value="UniProtKB-UniRule"/>
</dbReference>
<comment type="catalytic activity">
    <reaction evidence="2">
        <text>L-aspartyl-tRNA(Asn) + L-glutamine + ATP + H2O = L-asparaginyl-tRNA(Asn) + L-glutamate + ADP + phosphate + 2 H(+)</text>
        <dbReference type="Rhea" id="RHEA:14513"/>
        <dbReference type="Rhea" id="RHEA-COMP:9674"/>
        <dbReference type="Rhea" id="RHEA-COMP:9677"/>
        <dbReference type="ChEBI" id="CHEBI:15377"/>
        <dbReference type="ChEBI" id="CHEBI:15378"/>
        <dbReference type="ChEBI" id="CHEBI:29985"/>
        <dbReference type="ChEBI" id="CHEBI:30616"/>
        <dbReference type="ChEBI" id="CHEBI:43474"/>
        <dbReference type="ChEBI" id="CHEBI:58359"/>
        <dbReference type="ChEBI" id="CHEBI:78515"/>
        <dbReference type="ChEBI" id="CHEBI:78516"/>
        <dbReference type="ChEBI" id="CHEBI:456216"/>
    </reaction>
</comment>
<dbReference type="RefSeq" id="WP_246902614.1">
    <property type="nucleotide sequence ID" value="NZ_JALJRB010000002.1"/>
</dbReference>
<accession>A0AA41R190</accession>
<dbReference type="GO" id="GO:0070681">
    <property type="term" value="P:glutaminyl-tRNAGln biosynthesis via transamidation"/>
    <property type="evidence" value="ECO:0007669"/>
    <property type="project" value="TreeGrafter"/>
</dbReference>
<dbReference type="SUPFAM" id="SSF141000">
    <property type="entry name" value="Glu-tRNAGln amidotransferase C subunit"/>
    <property type="match status" value="1"/>
</dbReference>
<evidence type="ECO:0000256" key="2">
    <source>
        <dbReference type="HAMAP-Rule" id="MF_00122"/>
    </source>
</evidence>
<comment type="subunit">
    <text evidence="2">Heterotrimer of A, B and C subunits.</text>
</comment>
<reference evidence="3" key="1">
    <citation type="submission" date="2022-04" db="EMBL/GenBank/DDBJ databases">
        <title>Desulfatitalea alkaliphila sp. nov., a novel anaerobic sulfate-reducing bacterium isolated from terrestrial mud volcano, Taman Peninsula, Russia.</title>
        <authorList>
            <person name="Khomyakova M.A."/>
            <person name="Merkel A.Y."/>
            <person name="Slobodkin A.I."/>
        </authorList>
    </citation>
    <scope>NUCLEOTIDE SEQUENCE</scope>
    <source>
        <strain evidence="3">M08but</strain>
    </source>
</reference>
<comment type="caution">
    <text evidence="3">The sequence shown here is derived from an EMBL/GenBank/DDBJ whole genome shotgun (WGS) entry which is preliminary data.</text>
</comment>
<keyword evidence="2" id="KW-0648">Protein biosynthesis</keyword>
<comment type="catalytic activity">
    <reaction evidence="2">
        <text>L-glutamyl-tRNA(Gln) + L-glutamine + ATP + H2O = L-glutaminyl-tRNA(Gln) + L-glutamate + ADP + phosphate + H(+)</text>
        <dbReference type="Rhea" id="RHEA:17521"/>
        <dbReference type="Rhea" id="RHEA-COMP:9681"/>
        <dbReference type="Rhea" id="RHEA-COMP:9684"/>
        <dbReference type="ChEBI" id="CHEBI:15377"/>
        <dbReference type="ChEBI" id="CHEBI:15378"/>
        <dbReference type="ChEBI" id="CHEBI:29985"/>
        <dbReference type="ChEBI" id="CHEBI:30616"/>
        <dbReference type="ChEBI" id="CHEBI:43474"/>
        <dbReference type="ChEBI" id="CHEBI:58359"/>
        <dbReference type="ChEBI" id="CHEBI:78520"/>
        <dbReference type="ChEBI" id="CHEBI:78521"/>
        <dbReference type="ChEBI" id="CHEBI:456216"/>
    </reaction>
</comment>
<keyword evidence="1 2" id="KW-0067">ATP-binding</keyword>
<proteinExistence type="inferred from homology"/>
<dbReference type="EC" id="6.3.5.-" evidence="2"/>
<evidence type="ECO:0000256" key="1">
    <source>
        <dbReference type="ARBA" id="ARBA00022840"/>
    </source>
</evidence>
<dbReference type="Proteomes" id="UP001165427">
    <property type="component" value="Unassembled WGS sequence"/>
</dbReference>
<dbReference type="GO" id="GO:0006450">
    <property type="term" value="P:regulation of translational fidelity"/>
    <property type="evidence" value="ECO:0007669"/>
    <property type="project" value="InterPro"/>
</dbReference>
<comment type="function">
    <text evidence="2">Allows the formation of correctly charged Asn-tRNA(Asn) or Gln-tRNA(Gln) through the transamidation of misacylated Asp-tRNA(Asn) or Glu-tRNA(Gln) in organisms which lack either or both of asparaginyl-tRNA or glutaminyl-tRNA synthetases. The reaction takes place in the presence of glutamine and ATP through an activated phospho-Asp-tRNA(Asn) or phospho-Glu-tRNA(Gln).</text>
</comment>
<evidence type="ECO:0000313" key="4">
    <source>
        <dbReference type="Proteomes" id="UP001165427"/>
    </source>
</evidence>
<dbReference type="GO" id="GO:0006412">
    <property type="term" value="P:translation"/>
    <property type="evidence" value="ECO:0007669"/>
    <property type="project" value="UniProtKB-UniRule"/>
</dbReference>
<gene>
    <name evidence="2 3" type="primary">gatC</name>
    <name evidence="3" type="ORF">MRX98_02145</name>
</gene>
<dbReference type="PANTHER" id="PTHR15004:SF0">
    <property type="entry name" value="GLUTAMYL-TRNA(GLN) AMIDOTRANSFERASE SUBUNIT C, MITOCHONDRIAL"/>
    <property type="match status" value="1"/>
</dbReference>
<dbReference type="EMBL" id="JALJRB010000002">
    <property type="protein sequence ID" value="MCJ8499360.1"/>
    <property type="molecule type" value="Genomic_DNA"/>
</dbReference>
<dbReference type="PANTHER" id="PTHR15004">
    <property type="entry name" value="GLUTAMYL-TRNA(GLN) AMIDOTRANSFERASE SUBUNIT C, MITOCHONDRIAL"/>
    <property type="match status" value="1"/>
</dbReference>
<dbReference type="Pfam" id="PF02686">
    <property type="entry name" value="GatC"/>
    <property type="match status" value="1"/>
</dbReference>
<dbReference type="NCBIfam" id="TIGR00135">
    <property type="entry name" value="gatC"/>
    <property type="match status" value="1"/>
</dbReference>
<keyword evidence="2" id="KW-0547">Nucleotide-binding</keyword>
<keyword evidence="4" id="KW-1185">Reference proteome</keyword>
<protein>
    <recommendedName>
        <fullName evidence="2">Aspartyl/glutamyl-tRNA(Asn/Gln) amidotransferase subunit C</fullName>
        <shortName evidence="2">Asp/Glu-ADT subunit C</shortName>
        <ecNumber evidence="2">6.3.5.-</ecNumber>
    </recommendedName>
</protein>